<dbReference type="InterPro" id="IPR043129">
    <property type="entry name" value="ATPase_NBD"/>
</dbReference>
<gene>
    <name evidence="2" type="primary">tsaB</name>
    <name evidence="2" type="ORF">ACFOKJ_13915</name>
</gene>
<dbReference type="CDD" id="cd24032">
    <property type="entry name" value="ASKHA_NBD_TsaB"/>
    <property type="match status" value="1"/>
</dbReference>
<reference evidence="3" key="1">
    <citation type="journal article" date="2019" name="Int. J. Syst. Evol. Microbiol.">
        <title>The Global Catalogue of Microorganisms (GCM) 10K type strain sequencing project: providing services to taxonomists for standard genome sequencing and annotation.</title>
        <authorList>
            <consortium name="The Broad Institute Genomics Platform"/>
            <consortium name="The Broad Institute Genome Sequencing Center for Infectious Disease"/>
            <person name="Wu L."/>
            <person name="Ma J."/>
        </authorList>
    </citation>
    <scope>NUCLEOTIDE SEQUENCE [LARGE SCALE GENOMIC DNA]</scope>
    <source>
        <strain evidence="3">KCTC 42195</strain>
    </source>
</reference>
<dbReference type="PANTHER" id="PTHR11735">
    <property type="entry name" value="TRNA N6-ADENOSINE THREONYLCARBAMOYLTRANSFERASE"/>
    <property type="match status" value="1"/>
</dbReference>
<name>A0ABV7TWW0_9NEIS</name>
<proteinExistence type="predicted"/>
<feature type="domain" description="Gcp-like" evidence="1">
    <location>
        <begin position="31"/>
        <end position="146"/>
    </location>
</feature>
<comment type="caution">
    <text evidence="2">The sequence shown here is derived from an EMBL/GenBank/DDBJ whole genome shotgun (WGS) entry which is preliminary data.</text>
</comment>
<dbReference type="PANTHER" id="PTHR11735:SF11">
    <property type="entry name" value="TRNA THREONYLCARBAMOYLADENOSINE BIOSYNTHESIS PROTEIN TSAB"/>
    <property type="match status" value="1"/>
</dbReference>
<evidence type="ECO:0000313" key="2">
    <source>
        <dbReference type="EMBL" id="MFC3627209.1"/>
    </source>
</evidence>
<dbReference type="RefSeq" id="WP_390280623.1">
    <property type="nucleotide sequence ID" value="NZ_JBHRYH010000043.1"/>
</dbReference>
<keyword evidence="2" id="KW-0012">Acyltransferase</keyword>
<protein>
    <submittedName>
        <fullName evidence="2">tRNA (Adenosine(37)-N6)-threonylcarbamoyltransferase complex dimerization subunit type 1 TsaB</fullName>
        <ecNumber evidence="2">2.3.1.234</ecNumber>
    </submittedName>
</protein>
<keyword evidence="3" id="KW-1185">Reference proteome</keyword>
<dbReference type="GO" id="GO:0061711">
    <property type="term" value="F:tRNA N(6)-L-threonylcarbamoyladenine synthase activity"/>
    <property type="evidence" value="ECO:0007669"/>
    <property type="project" value="UniProtKB-EC"/>
</dbReference>
<dbReference type="Pfam" id="PF00814">
    <property type="entry name" value="TsaD"/>
    <property type="match status" value="1"/>
</dbReference>
<dbReference type="Proteomes" id="UP001595636">
    <property type="component" value="Unassembled WGS sequence"/>
</dbReference>
<evidence type="ECO:0000259" key="1">
    <source>
        <dbReference type="Pfam" id="PF00814"/>
    </source>
</evidence>
<dbReference type="InterPro" id="IPR022496">
    <property type="entry name" value="T6A_TsaB"/>
</dbReference>
<evidence type="ECO:0000313" key="3">
    <source>
        <dbReference type="Proteomes" id="UP001595636"/>
    </source>
</evidence>
<dbReference type="Gene3D" id="3.30.420.40">
    <property type="match status" value="2"/>
</dbReference>
<organism evidence="2 3">
    <name type="scientific">Vogesella amnigena</name>
    <dbReference type="NCBI Taxonomy" id="1507449"/>
    <lineage>
        <taxon>Bacteria</taxon>
        <taxon>Pseudomonadati</taxon>
        <taxon>Pseudomonadota</taxon>
        <taxon>Betaproteobacteria</taxon>
        <taxon>Neisseriales</taxon>
        <taxon>Chromobacteriaceae</taxon>
        <taxon>Vogesella</taxon>
    </lineage>
</organism>
<dbReference type="NCBIfam" id="TIGR03725">
    <property type="entry name" value="T6A_YeaZ"/>
    <property type="match status" value="1"/>
</dbReference>
<dbReference type="InterPro" id="IPR000905">
    <property type="entry name" value="Gcp-like_dom"/>
</dbReference>
<dbReference type="EMBL" id="JBHRYH010000043">
    <property type="protein sequence ID" value="MFC3627209.1"/>
    <property type="molecule type" value="Genomic_DNA"/>
</dbReference>
<accession>A0ABV7TWW0</accession>
<sequence length="213" mass="22840">MTRLLALDCSNYNLSVALLAGQQTVQYHQTVKQGHSDLALTVIADLLQQAGLQLAELDAILFGKGPGAFTGLRIAAGVASGLATAANLPLHGIPTLDAIALQLPSETGIALLDARMSEVYACRYLDGKAIGGISVCKPEQLQLQPSDVLAGDAAAYFNDSEQTFISCEPRAEHYIQLFQRQPQRYPASATAELLYVRDKVALTTAEQRDKQRG</sequence>
<keyword evidence="2" id="KW-0808">Transferase</keyword>
<dbReference type="EC" id="2.3.1.234" evidence="2"/>
<dbReference type="SUPFAM" id="SSF53067">
    <property type="entry name" value="Actin-like ATPase domain"/>
    <property type="match status" value="2"/>
</dbReference>